<dbReference type="Proteomes" id="UP000185911">
    <property type="component" value="Unassembled WGS sequence"/>
</dbReference>
<evidence type="ECO:0000313" key="4">
    <source>
        <dbReference type="Proteomes" id="UP000185911"/>
    </source>
</evidence>
<keyword evidence="4" id="KW-1185">Reference proteome</keyword>
<keyword evidence="1" id="KW-1133">Transmembrane helix</keyword>
<keyword evidence="1" id="KW-0812">Transmembrane</keyword>
<feature type="domain" description="Peptidase S26" evidence="2">
    <location>
        <begin position="28"/>
        <end position="171"/>
    </location>
</feature>
<dbReference type="RefSeq" id="WP_075588240.1">
    <property type="nucleotide sequence ID" value="NZ_MSYM01000020.1"/>
</dbReference>
<dbReference type="Pfam" id="PF10502">
    <property type="entry name" value="Peptidase_S26"/>
    <property type="match status" value="1"/>
</dbReference>
<dbReference type="InterPro" id="IPR019533">
    <property type="entry name" value="Peptidase_S26"/>
</dbReference>
<dbReference type="AlphaFoldDB" id="A0A1Q8Y9B1"/>
<reference evidence="3 4" key="1">
    <citation type="submission" date="2017-01" db="EMBL/GenBank/DDBJ databases">
        <title>Genome sequence of Rhodoferax antarcticus ANT.BR, a psychrophilic purple nonsulfur bacterium from an Antarctic microbial mat.</title>
        <authorList>
            <person name="Baker J."/>
            <person name="Riester C."/>
            <person name="Skinner B."/>
            <person name="Newell A."/>
            <person name="Swingley W."/>
            <person name="Madigan M."/>
            <person name="Jung D."/>
            <person name="Asao M."/>
            <person name="Chen M."/>
            <person name="Loughlin P."/>
            <person name="Pan H."/>
            <person name="Lin S."/>
            <person name="Li N."/>
            <person name="Shaw J."/>
            <person name="Prado M."/>
            <person name="Sherman C."/>
            <person name="Li X."/>
            <person name="Tang J."/>
            <person name="Blankenship R."/>
            <person name="Zhao T."/>
            <person name="Touchman J."/>
            <person name="Sattley M."/>
        </authorList>
    </citation>
    <scope>NUCLEOTIDE SEQUENCE [LARGE SCALE GENOMIC DNA]</scope>
    <source>
        <strain evidence="3 4">ANT.BR</strain>
    </source>
</reference>
<dbReference type="GO" id="GO:0006465">
    <property type="term" value="P:signal peptide processing"/>
    <property type="evidence" value="ECO:0007669"/>
    <property type="project" value="InterPro"/>
</dbReference>
<gene>
    <name evidence="3" type="ORF">BLL52_4205</name>
</gene>
<proteinExistence type="predicted"/>
<organism evidence="3 4">
    <name type="scientific">Rhodoferax antarcticus ANT.BR</name>
    <dbReference type="NCBI Taxonomy" id="1111071"/>
    <lineage>
        <taxon>Bacteria</taxon>
        <taxon>Pseudomonadati</taxon>
        <taxon>Pseudomonadota</taxon>
        <taxon>Betaproteobacteria</taxon>
        <taxon>Burkholderiales</taxon>
        <taxon>Comamonadaceae</taxon>
        <taxon>Rhodoferax</taxon>
    </lineage>
</organism>
<dbReference type="SUPFAM" id="SSF51306">
    <property type="entry name" value="LexA/Signal peptidase"/>
    <property type="match status" value="1"/>
</dbReference>
<dbReference type="EMBL" id="MSYM01000020">
    <property type="protein sequence ID" value="OLP04588.1"/>
    <property type="molecule type" value="Genomic_DNA"/>
</dbReference>
<feature type="transmembrane region" description="Helical" evidence="1">
    <location>
        <begin position="27"/>
        <end position="48"/>
    </location>
</feature>
<evidence type="ECO:0000256" key="1">
    <source>
        <dbReference type="SAM" id="Phobius"/>
    </source>
</evidence>
<dbReference type="Gene3D" id="2.10.109.10">
    <property type="entry name" value="Umud Fragment, subunit A"/>
    <property type="match status" value="1"/>
</dbReference>
<keyword evidence="1" id="KW-0472">Membrane</keyword>
<dbReference type="InterPro" id="IPR036286">
    <property type="entry name" value="LexA/Signal_pep-like_sf"/>
</dbReference>
<name>A0A1Q8Y9B1_9BURK</name>
<accession>A0A1Q8Y9B1</accession>
<evidence type="ECO:0000259" key="2">
    <source>
        <dbReference type="Pfam" id="PF10502"/>
    </source>
</evidence>
<dbReference type="GO" id="GO:0004252">
    <property type="term" value="F:serine-type endopeptidase activity"/>
    <property type="evidence" value="ECO:0007669"/>
    <property type="project" value="InterPro"/>
</dbReference>
<sequence>MSAALAFLDKHLGFMVRVQEKERNRAILVLAVTFFGVIGFSNFFGVFIDTSELRCLPERVYIGYPKLHEPRIGDIVSFVSTEREALGIFRGHRLAKIVMAQGGDRVVSDERGVFINGKFIADRSPVSLQKLKERKLDPININRVLQPGELFLMGTLPRSFDSRYWGVVPDRLVERYVLAVI</sequence>
<protein>
    <recommendedName>
        <fullName evidence="2">Peptidase S26 domain-containing protein</fullName>
    </recommendedName>
</protein>
<comment type="caution">
    <text evidence="3">The sequence shown here is derived from an EMBL/GenBank/DDBJ whole genome shotgun (WGS) entry which is preliminary data.</text>
</comment>
<evidence type="ECO:0000313" key="3">
    <source>
        <dbReference type="EMBL" id="OLP04588.1"/>
    </source>
</evidence>